<dbReference type="InterPro" id="IPR013865">
    <property type="entry name" value="FAM32A"/>
</dbReference>
<proteinExistence type="inferred from homology"/>
<feature type="region of interest" description="Disordered" evidence="2">
    <location>
        <begin position="18"/>
        <end position="83"/>
    </location>
</feature>
<evidence type="ECO:0000256" key="1">
    <source>
        <dbReference type="ARBA" id="ARBA00008948"/>
    </source>
</evidence>
<comment type="caution">
    <text evidence="3">The sequence shown here is derived from an EMBL/GenBank/DDBJ whole genome shotgun (WGS) entry which is preliminary data.</text>
</comment>
<gene>
    <name evidence="3" type="ORF">RDWZM_000059</name>
</gene>
<feature type="compositionally biased region" description="Polar residues" evidence="2">
    <location>
        <begin position="47"/>
        <end position="58"/>
    </location>
</feature>
<accession>A0A9Q0RP76</accession>
<evidence type="ECO:0008006" key="5">
    <source>
        <dbReference type="Google" id="ProtNLM"/>
    </source>
</evidence>
<evidence type="ECO:0000313" key="3">
    <source>
        <dbReference type="EMBL" id="KAJ6221514.1"/>
    </source>
</evidence>
<dbReference type="OMA" id="IASTTHK"/>
<dbReference type="EMBL" id="JAPWDV010000001">
    <property type="protein sequence ID" value="KAJ6221514.1"/>
    <property type="molecule type" value="Genomic_DNA"/>
</dbReference>
<sequence>MSDYEFVNRGSLKLKTKDSLGVSAKSKSKLKKKKKKVQQDERHEQSNDTSNQQVINETNEAKPVSTEPDNNTKKMWMTKAEKKFLEQQEKRQLARVMAKASKSHKQRVEEFNNYLDELSEHYDIPKVSWTK</sequence>
<keyword evidence="4" id="KW-1185">Reference proteome</keyword>
<dbReference type="GO" id="GO:0005730">
    <property type="term" value="C:nucleolus"/>
    <property type="evidence" value="ECO:0007669"/>
    <property type="project" value="TreeGrafter"/>
</dbReference>
<comment type="similarity">
    <text evidence="1">Belongs to the FAM32 family.</text>
</comment>
<feature type="compositionally biased region" description="Basic and acidic residues" evidence="2">
    <location>
        <begin position="37"/>
        <end position="46"/>
    </location>
</feature>
<reference evidence="3" key="1">
    <citation type="submission" date="2022-12" db="EMBL/GenBank/DDBJ databases">
        <title>Genome assemblies of Blomia tropicalis.</title>
        <authorList>
            <person name="Cui Y."/>
        </authorList>
    </citation>
    <scope>NUCLEOTIDE SEQUENCE</scope>
    <source>
        <tissue evidence="3">Adult mites</tissue>
    </source>
</reference>
<evidence type="ECO:0000313" key="4">
    <source>
        <dbReference type="Proteomes" id="UP001142055"/>
    </source>
</evidence>
<organism evidence="3 4">
    <name type="scientific">Blomia tropicalis</name>
    <name type="common">Mite</name>
    <dbReference type="NCBI Taxonomy" id="40697"/>
    <lineage>
        <taxon>Eukaryota</taxon>
        <taxon>Metazoa</taxon>
        <taxon>Ecdysozoa</taxon>
        <taxon>Arthropoda</taxon>
        <taxon>Chelicerata</taxon>
        <taxon>Arachnida</taxon>
        <taxon>Acari</taxon>
        <taxon>Acariformes</taxon>
        <taxon>Sarcoptiformes</taxon>
        <taxon>Astigmata</taxon>
        <taxon>Glycyphagoidea</taxon>
        <taxon>Echimyopodidae</taxon>
        <taxon>Blomia</taxon>
    </lineage>
</organism>
<dbReference type="Pfam" id="PF08555">
    <property type="entry name" value="FAM32A"/>
    <property type="match status" value="1"/>
</dbReference>
<dbReference type="PANTHER" id="PTHR13282">
    <property type="entry name" value="PROTEIN FAM32A"/>
    <property type="match status" value="1"/>
</dbReference>
<evidence type="ECO:0000256" key="2">
    <source>
        <dbReference type="SAM" id="MobiDB-lite"/>
    </source>
</evidence>
<dbReference type="Proteomes" id="UP001142055">
    <property type="component" value="Chromosome 1"/>
</dbReference>
<protein>
    <recommendedName>
        <fullName evidence="5">Protein FAM32A-like</fullName>
    </recommendedName>
</protein>
<dbReference type="AlphaFoldDB" id="A0A9Q0RP76"/>
<dbReference type="OrthoDB" id="205403at2759"/>
<dbReference type="PANTHER" id="PTHR13282:SF6">
    <property type="entry name" value="PROTEIN FAM32A"/>
    <property type="match status" value="1"/>
</dbReference>
<feature type="compositionally biased region" description="Basic residues" evidence="2">
    <location>
        <begin position="26"/>
        <end position="36"/>
    </location>
</feature>
<name>A0A9Q0RP76_BLOTA</name>